<proteinExistence type="predicted"/>
<evidence type="ECO:0000259" key="5">
    <source>
        <dbReference type="PROSITE" id="PS51755"/>
    </source>
</evidence>
<dbReference type="GO" id="GO:0005829">
    <property type="term" value="C:cytosol"/>
    <property type="evidence" value="ECO:0007669"/>
    <property type="project" value="TreeGrafter"/>
</dbReference>
<dbReference type="OrthoDB" id="9802426at2"/>
<feature type="domain" description="OmpR/PhoB-type" evidence="5">
    <location>
        <begin position="124"/>
        <end position="219"/>
    </location>
</feature>
<dbReference type="InterPro" id="IPR001867">
    <property type="entry name" value="OmpR/PhoB-type_DNA-bd"/>
</dbReference>
<evidence type="ECO:0000256" key="2">
    <source>
        <dbReference type="PROSITE-ProRule" id="PRU00169"/>
    </source>
</evidence>
<dbReference type="SUPFAM" id="SSF52172">
    <property type="entry name" value="CheY-like"/>
    <property type="match status" value="1"/>
</dbReference>
<keyword evidence="2" id="KW-0597">Phosphoprotein</keyword>
<name>A0A1H6VH78_9ACTN</name>
<reference evidence="7" key="1">
    <citation type="submission" date="2016-10" db="EMBL/GenBank/DDBJ databases">
        <authorList>
            <person name="Varghese N."/>
            <person name="Submissions S."/>
        </authorList>
    </citation>
    <scope>NUCLEOTIDE SEQUENCE [LARGE SCALE GENOMIC DNA]</scope>
    <source>
        <strain evidence="7">CGMCC 4.7038</strain>
    </source>
</reference>
<gene>
    <name evidence="6" type="ORF">SAMN05443287_102691</name>
</gene>
<dbReference type="InterPro" id="IPR001789">
    <property type="entry name" value="Sig_transdc_resp-reg_receiver"/>
</dbReference>
<evidence type="ECO:0000259" key="4">
    <source>
        <dbReference type="PROSITE" id="PS50110"/>
    </source>
</evidence>
<dbReference type="GO" id="GO:0000156">
    <property type="term" value="F:phosphorelay response regulator activity"/>
    <property type="evidence" value="ECO:0007669"/>
    <property type="project" value="TreeGrafter"/>
</dbReference>
<organism evidence="6 7">
    <name type="scientific">Micromonospora phaseoli</name>
    <dbReference type="NCBI Taxonomy" id="1144548"/>
    <lineage>
        <taxon>Bacteria</taxon>
        <taxon>Bacillati</taxon>
        <taxon>Actinomycetota</taxon>
        <taxon>Actinomycetes</taxon>
        <taxon>Micromonosporales</taxon>
        <taxon>Micromonosporaceae</taxon>
        <taxon>Micromonospora</taxon>
    </lineage>
</organism>
<dbReference type="RefSeq" id="WP_092377307.1">
    <property type="nucleotide sequence ID" value="NZ_BOPI01000036.1"/>
</dbReference>
<dbReference type="STRING" id="1144548.SAMN05443287_102691"/>
<dbReference type="SMART" id="SM00862">
    <property type="entry name" value="Trans_reg_C"/>
    <property type="match status" value="1"/>
</dbReference>
<keyword evidence="1 3" id="KW-0238">DNA-binding</keyword>
<feature type="DNA-binding region" description="OmpR/PhoB-type" evidence="3">
    <location>
        <begin position="124"/>
        <end position="219"/>
    </location>
</feature>
<dbReference type="CDD" id="cd00383">
    <property type="entry name" value="trans_reg_C"/>
    <property type="match status" value="1"/>
</dbReference>
<keyword evidence="7" id="KW-1185">Reference proteome</keyword>
<dbReference type="PROSITE" id="PS51755">
    <property type="entry name" value="OMPR_PHOB"/>
    <property type="match status" value="1"/>
</dbReference>
<dbReference type="GO" id="GO:0000976">
    <property type="term" value="F:transcription cis-regulatory region binding"/>
    <property type="evidence" value="ECO:0007669"/>
    <property type="project" value="TreeGrafter"/>
</dbReference>
<protein>
    <submittedName>
        <fullName evidence="6">DNA-binding response regulator, OmpR family, contains REC and winged-helix (WHTH) domain</fullName>
    </submittedName>
</protein>
<dbReference type="SMART" id="SM00448">
    <property type="entry name" value="REC"/>
    <property type="match status" value="1"/>
</dbReference>
<accession>A0A1H6VH78</accession>
<dbReference type="Pfam" id="PF00072">
    <property type="entry name" value="Response_reg"/>
    <property type="match status" value="1"/>
</dbReference>
<dbReference type="GO" id="GO:0032993">
    <property type="term" value="C:protein-DNA complex"/>
    <property type="evidence" value="ECO:0007669"/>
    <property type="project" value="TreeGrafter"/>
</dbReference>
<evidence type="ECO:0000256" key="1">
    <source>
        <dbReference type="ARBA" id="ARBA00023125"/>
    </source>
</evidence>
<dbReference type="PANTHER" id="PTHR48111">
    <property type="entry name" value="REGULATOR OF RPOS"/>
    <property type="match status" value="1"/>
</dbReference>
<evidence type="ECO:0000313" key="6">
    <source>
        <dbReference type="EMBL" id="SEJ03938.1"/>
    </source>
</evidence>
<evidence type="ECO:0000256" key="3">
    <source>
        <dbReference type="PROSITE-ProRule" id="PRU01091"/>
    </source>
</evidence>
<dbReference type="InterPro" id="IPR039420">
    <property type="entry name" value="WalR-like"/>
</dbReference>
<dbReference type="InterPro" id="IPR036388">
    <property type="entry name" value="WH-like_DNA-bd_sf"/>
</dbReference>
<dbReference type="Gene3D" id="3.40.50.2300">
    <property type="match status" value="1"/>
</dbReference>
<feature type="domain" description="Response regulatory" evidence="4">
    <location>
        <begin position="2"/>
        <end position="116"/>
    </location>
</feature>
<dbReference type="InterPro" id="IPR011006">
    <property type="entry name" value="CheY-like_superfamily"/>
</dbReference>
<dbReference type="Gene3D" id="6.10.250.690">
    <property type="match status" value="1"/>
</dbReference>
<dbReference type="AlphaFoldDB" id="A0A1H6VH78"/>
<feature type="modified residue" description="4-aspartylphosphate" evidence="2">
    <location>
        <position position="51"/>
    </location>
</feature>
<dbReference type="Gene3D" id="1.10.10.10">
    <property type="entry name" value="Winged helix-like DNA-binding domain superfamily/Winged helix DNA-binding domain"/>
    <property type="match status" value="1"/>
</dbReference>
<dbReference type="PROSITE" id="PS50110">
    <property type="entry name" value="RESPONSE_REGULATORY"/>
    <property type="match status" value="1"/>
</dbReference>
<dbReference type="EMBL" id="FNYV01000002">
    <property type="protein sequence ID" value="SEJ03938.1"/>
    <property type="molecule type" value="Genomic_DNA"/>
</dbReference>
<dbReference type="Pfam" id="PF00486">
    <property type="entry name" value="Trans_reg_C"/>
    <property type="match status" value="1"/>
</dbReference>
<dbReference type="PANTHER" id="PTHR48111:SF36">
    <property type="entry name" value="TRANSCRIPTIONAL REGULATORY PROTEIN CUTR"/>
    <property type="match status" value="1"/>
</dbReference>
<dbReference type="Proteomes" id="UP000198707">
    <property type="component" value="Unassembled WGS sequence"/>
</dbReference>
<sequence length="223" mass="24731">MRVLVIEDDGQVRDAVVIALRSAGLAVDEAACWSHAELNLTMNAYDCLVLDRMLSDGDSADQLYRLRRRGLAVPALMLTAMDDVRDRVAGFEAGADDYVAKPFSTAELVQRVRALCRRNGATRPTVLRVDDIEVDAARRQVRRAGVLLTVTPKEFSVLEMLLIHHPAVVSRSELIEHCWDEMADPASNVVDVIIAQLRRKLGEPQIITTVRGAGYRLAATERK</sequence>
<evidence type="ECO:0000313" key="7">
    <source>
        <dbReference type="Proteomes" id="UP000198707"/>
    </source>
</evidence>
<dbReference type="GO" id="GO:0006355">
    <property type="term" value="P:regulation of DNA-templated transcription"/>
    <property type="evidence" value="ECO:0007669"/>
    <property type="project" value="InterPro"/>
</dbReference>